<dbReference type="SUPFAM" id="SSF55874">
    <property type="entry name" value="ATPase domain of HSP90 chaperone/DNA topoisomerase II/histidine kinase"/>
    <property type="match status" value="1"/>
</dbReference>
<feature type="chain" id="PRO_5046355654" description="histidine kinase" evidence="7">
    <location>
        <begin position="27"/>
        <end position="1375"/>
    </location>
</feature>
<evidence type="ECO:0000313" key="10">
    <source>
        <dbReference type="EMBL" id="MEI4549792.1"/>
    </source>
</evidence>
<feature type="modified residue" description="4-aspartylphosphate" evidence="5">
    <location>
        <position position="1304"/>
    </location>
</feature>
<evidence type="ECO:0000256" key="7">
    <source>
        <dbReference type="SAM" id="SignalP"/>
    </source>
</evidence>
<gene>
    <name evidence="10" type="ORF">WAE96_08875</name>
</gene>
<dbReference type="PRINTS" id="PR00344">
    <property type="entry name" value="BCTRLSENSOR"/>
</dbReference>
<accession>A0ABU8EUR0</accession>
<sequence>MTPKISLFVIWLAMTLFAFTASNALANGQSSSLINEYAIKKLGTEDGFVSSEIYSIVQDNQGFLWFGTAENGVMRFDGRKVVLFEFNKMNENGLSHNDAGNLMLDNDGRIWIGTWGGGANLYDPKIGRFENFLHSASQANSVSSNRIQSLLHDQTGIIWLGSYDGGLNKYLGNGQFEHITKTGDSEPSLSHNRIWDIADKDDNFLWVATSYGLNLFNKNTQQFKHFFPNPNNKTPTGANEIRSMLITKSGTFYVATQQGPFLFEPNSGSFTAILNVDQQALGQVNSMIEDQDGFVWFVTATGIYRYANDIEQIERLDLGYNNGFRIIFEDSFGVIWITNEVHGIFKLTPQRKFKSINSSQLSAPNGITVDENGDVLIAASSSALFKWQVRAKSLEPISGPLFTKENGLANSGAVEKPIILKQGTNLLWVAQDQGLAKYNLATGQIDIIRYPKTAENYQEFRELRALALDEQGNLWIGTYKNGVYVYNTTHKTFTHLDENNGLSHPEVLKIMRDNDNNMWVGTGNGANLWLADKQRFRVYKMDEADEQTLLGSIVQDIYQAKNGAIWIATQKGLNLYQPNSQTFKHYSVLNGLATSLIRAVVDDQNGNLWLTTNKGISTLNPNTNEVVNYDGSEGILGANYYANSLVVAANNTLFTSSQRGVEYFNTDLEENEVKSPNVVLTGFSKMGEQKKLDKPYSYVKEIDLSYQDYFISFEFSVLDFTAPSKNQYAYRLEGYDNNWIELGNNNIASFTNLDGGSYTLQVKATNSAGKWSNELLSIDLNVAPSPFKSWWAYTLYTLFAGALVFLMIYLRTRLQQSEITRQKQFVVALEEQVAEKTASLEQQAKELKLALQKAETATKLKSEFLANMSHEIRTPMNGVIGMLQLLKDSRLSDEQAHRVSIASSSAKSLLTLINDILDFSKIEADRIELEYIDFDLRNLLEKLAESVALDAQLKDVEVILDINAISVSHVNSDPGRIRQILTNILSNAVKFTESGQIVIRAELCDSEKIGFSQLNCEIQDTGIGIAKDKVTSLFDAFSQGDASTTRKYGGTGLGLSITRKLCNLLQGDVTVSSKLGEGSCFNVTCLVKNIAQPNKVNEGPLFKLLTVLIADENDTNCQVVKQLLESESANAIVANSAEQVMAQLSSDLATIDLVLMDAKLYENSLLQQQLTRLTQTNKTQLVMMAPINKQFDNDACETGNISAILAKPVTPKGLIKVLKSTLQNSSEHTSDASEQPTNLNDADTTTFNGVHVLLVEDNPVNQMVALSVLKNLGITADVASNGYDALAALKAMDKPSQYAAIIMDCQMPEMDGYETASKIKSGEAGDSAIDIPIIAMTANAMQGDKQRCLDAGMDDYMTKPISQQMVIAKLKKWLS</sequence>
<keyword evidence="7" id="KW-0732">Signal</keyword>
<reference evidence="10 11" key="1">
    <citation type="submission" date="2023-12" db="EMBL/GenBank/DDBJ databases">
        <title>Friends and Foes: Symbiotic and Algicidal bacterial influence on Karenia brevis blooms.</title>
        <authorList>
            <person name="Fei C."/>
            <person name="Mohamed A.R."/>
            <person name="Booker A."/>
            <person name="Arshad M."/>
            <person name="Klass S."/>
            <person name="Ahn S."/>
            <person name="Gilbert P.M."/>
            <person name="Heil C.A."/>
            <person name="Martinez J.M."/>
            <person name="Amin S.A."/>
        </authorList>
    </citation>
    <scope>NUCLEOTIDE SEQUENCE [LARGE SCALE GENOMIC DNA]</scope>
    <source>
        <strain evidence="10 11">CE15</strain>
    </source>
</reference>
<evidence type="ECO:0000256" key="3">
    <source>
        <dbReference type="ARBA" id="ARBA00022553"/>
    </source>
</evidence>
<keyword evidence="11" id="KW-1185">Reference proteome</keyword>
<dbReference type="InterPro" id="IPR011110">
    <property type="entry name" value="Reg_prop"/>
</dbReference>
<feature type="domain" description="Histidine kinase" evidence="8">
    <location>
        <begin position="867"/>
        <end position="1089"/>
    </location>
</feature>
<dbReference type="InterPro" id="IPR003594">
    <property type="entry name" value="HATPase_dom"/>
</dbReference>
<dbReference type="Pfam" id="PF07494">
    <property type="entry name" value="Reg_prop"/>
    <property type="match status" value="3"/>
</dbReference>
<keyword evidence="4" id="KW-0902">Two-component regulatory system</keyword>
<dbReference type="CDD" id="cd16922">
    <property type="entry name" value="HATPase_EvgS-ArcB-TorS-like"/>
    <property type="match status" value="1"/>
</dbReference>
<dbReference type="Gene3D" id="3.30.565.10">
    <property type="entry name" value="Histidine kinase-like ATPase, C-terminal domain"/>
    <property type="match status" value="1"/>
</dbReference>
<dbReference type="SMART" id="SM00448">
    <property type="entry name" value="REC"/>
    <property type="match status" value="2"/>
</dbReference>
<dbReference type="Gene3D" id="3.40.50.2300">
    <property type="match status" value="2"/>
</dbReference>
<dbReference type="Gene3D" id="1.10.287.130">
    <property type="match status" value="1"/>
</dbReference>
<evidence type="ECO:0000256" key="2">
    <source>
        <dbReference type="ARBA" id="ARBA00012438"/>
    </source>
</evidence>
<dbReference type="EC" id="2.7.13.3" evidence="2"/>
<keyword evidence="6" id="KW-0175">Coiled coil</keyword>
<dbReference type="Pfam" id="PF00512">
    <property type="entry name" value="HisKA"/>
    <property type="match status" value="1"/>
</dbReference>
<name>A0ABU8EUR0_9GAMM</name>
<feature type="signal peptide" evidence="7">
    <location>
        <begin position="1"/>
        <end position="26"/>
    </location>
</feature>
<dbReference type="RefSeq" id="WP_336435213.1">
    <property type="nucleotide sequence ID" value="NZ_JBAWKS010000001.1"/>
</dbReference>
<dbReference type="InterPro" id="IPR005467">
    <property type="entry name" value="His_kinase_dom"/>
</dbReference>
<dbReference type="Pfam" id="PF00072">
    <property type="entry name" value="Response_reg"/>
    <property type="match status" value="1"/>
</dbReference>
<comment type="caution">
    <text evidence="10">The sequence shown here is derived from an EMBL/GenBank/DDBJ whole genome shotgun (WGS) entry which is preliminary data.</text>
</comment>
<dbReference type="InterPro" id="IPR003661">
    <property type="entry name" value="HisK_dim/P_dom"/>
</dbReference>
<dbReference type="InterPro" id="IPR001789">
    <property type="entry name" value="Sig_transdc_resp-reg_receiver"/>
</dbReference>
<evidence type="ECO:0000259" key="8">
    <source>
        <dbReference type="PROSITE" id="PS50109"/>
    </source>
</evidence>
<evidence type="ECO:0000256" key="5">
    <source>
        <dbReference type="PROSITE-ProRule" id="PRU00169"/>
    </source>
</evidence>
<dbReference type="SUPFAM" id="SSF63829">
    <property type="entry name" value="Calcium-dependent phosphotriesterase"/>
    <property type="match status" value="3"/>
</dbReference>
<dbReference type="SUPFAM" id="SSF47384">
    <property type="entry name" value="Homodimeric domain of signal transducing histidine kinase"/>
    <property type="match status" value="1"/>
</dbReference>
<dbReference type="SUPFAM" id="SSF52172">
    <property type="entry name" value="CheY-like"/>
    <property type="match status" value="2"/>
</dbReference>
<protein>
    <recommendedName>
        <fullName evidence="2">histidine kinase</fullName>
        <ecNumber evidence="2">2.7.13.3</ecNumber>
    </recommendedName>
</protein>
<keyword evidence="3 5" id="KW-0597">Phosphoprotein</keyword>
<dbReference type="Gene3D" id="2.60.40.10">
    <property type="entry name" value="Immunoglobulins"/>
    <property type="match status" value="1"/>
</dbReference>
<dbReference type="Pfam" id="PF07495">
    <property type="entry name" value="Y_Y_Y"/>
    <property type="match status" value="1"/>
</dbReference>
<feature type="domain" description="Response regulatory" evidence="9">
    <location>
        <begin position="1251"/>
        <end position="1374"/>
    </location>
</feature>
<evidence type="ECO:0000259" key="9">
    <source>
        <dbReference type="PROSITE" id="PS50110"/>
    </source>
</evidence>
<dbReference type="InterPro" id="IPR015943">
    <property type="entry name" value="WD40/YVTN_repeat-like_dom_sf"/>
</dbReference>
<dbReference type="PROSITE" id="PS50109">
    <property type="entry name" value="HIS_KIN"/>
    <property type="match status" value="1"/>
</dbReference>
<dbReference type="InterPro" id="IPR013783">
    <property type="entry name" value="Ig-like_fold"/>
</dbReference>
<feature type="domain" description="Response regulatory" evidence="9">
    <location>
        <begin position="1106"/>
        <end position="1222"/>
    </location>
</feature>
<organism evidence="10 11">
    <name type="scientific">Pseudoalteromonas spongiae</name>
    <dbReference type="NCBI Taxonomy" id="298657"/>
    <lineage>
        <taxon>Bacteria</taxon>
        <taxon>Pseudomonadati</taxon>
        <taxon>Pseudomonadota</taxon>
        <taxon>Gammaproteobacteria</taxon>
        <taxon>Alteromonadales</taxon>
        <taxon>Pseudoalteromonadaceae</taxon>
        <taxon>Pseudoalteromonas</taxon>
    </lineage>
</organism>
<dbReference type="InterPro" id="IPR036097">
    <property type="entry name" value="HisK_dim/P_sf"/>
</dbReference>
<dbReference type="InterPro" id="IPR036890">
    <property type="entry name" value="HATPase_C_sf"/>
</dbReference>
<dbReference type="CDD" id="cd00082">
    <property type="entry name" value="HisKA"/>
    <property type="match status" value="1"/>
</dbReference>
<dbReference type="InterPro" id="IPR011123">
    <property type="entry name" value="Y_Y_Y"/>
</dbReference>
<feature type="modified residue" description="4-aspartylphosphate" evidence="5">
    <location>
        <position position="1157"/>
    </location>
</feature>
<dbReference type="CDD" id="cd17546">
    <property type="entry name" value="REC_hyHK_CKI1_RcsC-like"/>
    <property type="match status" value="1"/>
</dbReference>
<evidence type="ECO:0000256" key="6">
    <source>
        <dbReference type="SAM" id="Coils"/>
    </source>
</evidence>
<dbReference type="SMART" id="SM00387">
    <property type="entry name" value="HATPase_c"/>
    <property type="match status" value="1"/>
</dbReference>
<dbReference type="InterPro" id="IPR011006">
    <property type="entry name" value="CheY-like_superfamily"/>
</dbReference>
<dbReference type="CDD" id="cd00156">
    <property type="entry name" value="REC"/>
    <property type="match status" value="1"/>
</dbReference>
<dbReference type="Pfam" id="PF02518">
    <property type="entry name" value="HATPase_c"/>
    <property type="match status" value="1"/>
</dbReference>
<evidence type="ECO:0000313" key="11">
    <source>
        <dbReference type="Proteomes" id="UP001382455"/>
    </source>
</evidence>
<feature type="coiled-coil region" evidence="6">
    <location>
        <begin position="826"/>
        <end position="860"/>
    </location>
</feature>
<dbReference type="Proteomes" id="UP001382455">
    <property type="component" value="Unassembled WGS sequence"/>
</dbReference>
<dbReference type="PANTHER" id="PTHR45339">
    <property type="entry name" value="HYBRID SIGNAL TRANSDUCTION HISTIDINE KINASE J"/>
    <property type="match status" value="1"/>
</dbReference>
<comment type="catalytic activity">
    <reaction evidence="1">
        <text>ATP + protein L-histidine = ADP + protein N-phospho-L-histidine.</text>
        <dbReference type="EC" id="2.7.13.3"/>
    </reaction>
</comment>
<proteinExistence type="predicted"/>
<dbReference type="Gene3D" id="2.130.10.10">
    <property type="entry name" value="YVTN repeat-like/Quinoprotein amine dehydrogenase"/>
    <property type="match status" value="2"/>
</dbReference>
<dbReference type="PANTHER" id="PTHR45339:SF1">
    <property type="entry name" value="HYBRID SIGNAL TRANSDUCTION HISTIDINE KINASE J"/>
    <property type="match status" value="1"/>
</dbReference>
<dbReference type="PROSITE" id="PS50110">
    <property type="entry name" value="RESPONSE_REGULATORY"/>
    <property type="match status" value="2"/>
</dbReference>
<dbReference type="EMBL" id="JBAWKS010000001">
    <property type="protein sequence ID" value="MEI4549792.1"/>
    <property type="molecule type" value="Genomic_DNA"/>
</dbReference>
<evidence type="ECO:0000256" key="1">
    <source>
        <dbReference type="ARBA" id="ARBA00000085"/>
    </source>
</evidence>
<evidence type="ECO:0000256" key="4">
    <source>
        <dbReference type="ARBA" id="ARBA00023012"/>
    </source>
</evidence>
<dbReference type="SMART" id="SM00388">
    <property type="entry name" value="HisKA"/>
    <property type="match status" value="1"/>
</dbReference>
<dbReference type="InterPro" id="IPR004358">
    <property type="entry name" value="Sig_transdc_His_kin-like_C"/>
</dbReference>